<evidence type="ECO:0000259" key="2">
    <source>
        <dbReference type="Pfam" id="PF16036"/>
    </source>
</evidence>
<evidence type="ECO:0000313" key="4">
    <source>
        <dbReference type="Proteomes" id="UP000291116"/>
    </source>
</evidence>
<evidence type="ECO:0000313" key="3">
    <source>
        <dbReference type="EMBL" id="VEU35774.1"/>
    </source>
</evidence>
<gene>
    <name evidence="3" type="ORF">PSNMU_V1.4_AUG-EV-PASAV3_0025200</name>
</gene>
<feature type="chain" id="PRO_5019295186" description="Chalcone isomerase domain-containing protein" evidence="1">
    <location>
        <begin position="23"/>
        <end position="207"/>
    </location>
</feature>
<organism evidence="3 4">
    <name type="scientific">Pseudo-nitzschia multistriata</name>
    <dbReference type="NCBI Taxonomy" id="183589"/>
    <lineage>
        <taxon>Eukaryota</taxon>
        <taxon>Sar</taxon>
        <taxon>Stramenopiles</taxon>
        <taxon>Ochrophyta</taxon>
        <taxon>Bacillariophyta</taxon>
        <taxon>Bacillariophyceae</taxon>
        <taxon>Bacillariophycidae</taxon>
        <taxon>Bacillariales</taxon>
        <taxon>Bacillariaceae</taxon>
        <taxon>Pseudo-nitzschia</taxon>
    </lineage>
</organism>
<name>A0A448Z195_9STRA</name>
<dbReference type="OrthoDB" id="18193at2759"/>
<dbReference type="Proteomes" id="UP000291116">
    <property type="component" value="Unassembled WGS sequence"/>
</dbReference>
<dbReference type="EMBL" id="CAACVS010000069">
    <property type="protein sequence ID" value="VEU35774.1"/>
    <property type="molecule type" value="Genomic_DNA"/>
</dbReference>
<dbReference type="InterPro" id="IPR036298">
    <property type="entry name" value="Chalcone_isomerase_sf"/>
</dbReference>
<protein>
    <recommendedName>
        <fullName evidence="2">Chalcone isomerase domain-containing protein</fullName>
    </recommendedName>
</protein>
<proteinExistence type="predicted"/>
<dbReference type="Gene3D" id="3.50.70.10">
    <property type="match status" value="1"/>
</dbReference>
<dbReference type="Pfam" id="PF16036">
    <property type="entry name" value="Chalcone_3"/>
    <property type="match status" value="1"/>
</dbReference>
<feature type="domain" description="Chalcone isomerase" evidence="2">
    <location>
        <begin position="43"/>
        <end position="201"/>
    </location>
</feature>
<dbReference type="GO" id="GO:0016872">
    <property type="term" value="F:intramolecular lyase activity"/>
    <property type="evidence" value="ECO:0007669"/>
    <property type="project" value="InterPro"/>
</dbReference>
<keyword evidence="1" id="KW-0732">Signal</keyword>
<reference evidence="3 4" key="1">
    <citation type="submission" date="2019-01" db="EMBL/GenBank/DDBJ databases">
        <authorList>
            <person name="Ferrante I. M."/>
        </authorList>
    </citation>
    <scope>NUCLEOTIDE SEQUENCE [LARGE SCALE GENOMIC DNA]</scope>
    <source>
        <strain evidence="3 4">B856</strain>
    </source>
</reference>
<dbReference type="PANTHER" id="PTHR47698">
    <property type="entry name" value="FATTY-ACID-BINDING PROTEIN 3, CHLOROPLASTIC"/>
    <property type="match status" value="1"/>
</dbReference>
<feature type="signal peptide" evidence="1">
    <location>
        <begin position="1"/>
        <end position="22"/>
    </location>
</feature>
<keyword evidence="4" id="KW-1185">Reference proteome</keyword>
<dbReference type="PANTHER" id="PTHR47698:SF2">
    <property type="entry name" value="FATTY-ACID-BINDING PROTEIN 3, CHLOROPLASTIC"/>
    <property type="match status" value="1"/>
</dbReference>
<dbReference type="InterPro" id="IPR016087">
    <property type="entry name" value="Chalcone_isomerase"/>
</dbReference>
<dbReference type="InterPro" id="IPR016088">
    <property type="entry name" value="Chalcone_isomerase_3-sand"/>
</dbReference>
<dbReference type="AlphaFoldDB" id="A0A448Z195"/>
<dbReference type="SUPFAM" id="SSF54626">
    <property type="entry name" value="Chalcone isomerase"/>
    <property type="match status" value="1"/>
</dbReference>
<evidence type="ECO:0000256" key="1">
    <source>
        <dbReference type="SAM" id="SignalP"/>
    </source>
</evidence>
<accession>A0A448Z195</accession>
<sequence>MTNQRQILKIVLCSLLAASTVAMKDPATGISFDSESRARPIFGVGARKKGPIKVYSVGMYGSEDLKEELSSISRSESKGKKAVDALRKGASNSSTAFVLKMNFKVGSEKMAQAIADSVKPRHSSDEEVGQLKDIIFEGVQGKGAAVKGTVIEFDCSDTDGVEVTVDGKGCGKVSSPGLAKALCDVYLDDKAVSPKLKESILENCCAE</sequence>